<gene>
    <name evidence="6" type="ORF">GH714_021856</name>
</gene>
<dbReference type="InterPro" id="IPR026992">
    <property type="entry name" value="DIOX_N"/>
</dbReference>
<dbReference type="SUPFAM" id="SSF51197">
    <property type="entry name" value="Clavaminate synthase-like"/>
    <property type="match status" value="2"/>
</dbReference>
<evidence type="ECO:0000259" key="5">
    <source>
        <dbReference type="Pfam" id="PF14226"/>
    </source>
</evidence>
<feature type="domain" description="Non-haem dioxygenase N-terminal" evidence="5">
    <location>
        <begin position="118"/>
        <end position="186"/>
    </location>
</feature>
<keyword evidence="1" id="KW-0479">Metal-binding</keyword>
<evidence type="ECO:0000313" key="7">
    <source>
        <dbReference type="Proteomes" id="UP000467840"/>
    </source>
</evidence>
<dbReference type="EMBL" id="JAAGAX010000001">
    <property type="protein sequence ID" value="KAF2324957.1"/>
    <property type="molecule type" value="Genomic_DNA"/>
</dbReference>
<name>A0A6A6NIC4_HEVBR</name>
<evidence type="ECO:0000256" key="3">
    <source>
        <dbReference type="ARBA" id="ARBA00023004"/>
    </source>
</evidence>
<dbReference type="Proteomes" id="UP000467840">
    <property type="component" value="Chromosome 5"/>
</dbReference>
<feature type="domain" description="Non-haem dioxygenase N-terminal" evidence="5">
    <location>
        <begin position="42"/>
        <end position="74"/>
    </location>
</feature>
<protein>
    <recommendedName>
        <fullName evidence="5">Non-haem dioxygenase N-terminal domain-containing protein</fullName>
    </recommendedName>
</protein>
<sequence length="269" mass="31087">MAIAKPLLSDLASTVNYVPSNYIRPSSDRPNFSEVQTSDGFIPLFDLQGLDGPDRFSLIQDIGKACQDYGFFQVDIIFLTLCGLLLLLYYYYIIIIYHYGRTVTQHLHVLYKFLDDKVKNHGISKKLIDEMLRVSKEFFHLPESERLKNYSEDPMKTTRLSTSFNVKTEKIQLERFLETPCHPLEDYIQDGPATLHLSGNSNDRYKSVLHRAVVNSMEERISIPTFYCPSPDAVMGPAPPLADHHLHPPIYSNFTYSEYYKLLEPWPCY</sequence>
<keyword evidence="3" id="KW-0408">Iron</keyword>
<feature type="transmembrane region" description="Helical" evidence="4">
    <location>
        <begin position="76"/>
        <end position="97"/>
    </location>
</feature>
<reference evidence="6 7" key="1">
    <citation type="journal article" date="2020" name="Mol. Plant">
        <title>The Chromosome-Based Rubber Tree Genome Provides New Insights into Spurge Genome Evolution and Rubber Biosynthesis.</title>
        <authorList>
            <person name="Liu J."/>
            <person name="Shi C."/>
            <person name="Shi C.C."/>
            <person name="Li W."/>
            <person name="Zhang Q.J."/>
            <person name="Zhang Y."/>
            <person name="Li K."/>
            <person name="Lu H.F."/>
            <person name="Shi C."/>
            <person name="Zhu S.T."/>
            <person name="Xiao Z.Y."/>
            <person name="Nan H."/>
            <person name="Yue Y."/>
            <person name="Zhu X.G."/>
            <person name="Wu Y."/>
            <person name="Hong X.N."/>
            <person name="Fan G.Y."/>
            <person name="Tong Y."/>
            <person name="Zhang D."/>
            <person name="Mao C.L."/>
            <person name="Liu Y.L."/>
            <person name="Hao S.J."/>
            <person name="Liu W.Q."/>
            <person name="Lv M.Q."/>
            <person name="Zhang H.B."/>
            <person name="Liu Y."/>
            <person name="Hu-Tang G.R."/>
            <person name="Wang J.P."/>
            <person name="Wang J.H."/>
            <person name="Sun Y.H."/>
            <person name="Ni S.B."/>
            <person name="Chen W.B."/>
            <person name="Zhang X.C."/>
            <person name="Jiao Y.N."/>
            <person name="Eichler E.E."/>
            <person name="Li G.H."/>
            <person name="Liu X."/>
            <person name="Gao L.Z."/>
        </authorList>
    </citation>
    <scope>NUCLEOTIDE SEQUENCE [LARGE SCALE GENOMIC DNA]</scope>
    <source>
        <strain evidence="7">cv. GT1</strain>
        <tissue evidence="6">Leaf</tissue>
    </source>
</reference>
<evidence type="ECO:0000256" key="1">
    <source>
        <dbReference type="ARBA" id="ARBA00022723"/>
    </source>
</evidence>
<keyword evidence="4" id="KW-0472">Membrane</keyword>
<dbReference type="AlphaFoldDB" id="A0A6A6NIC4"/>
<dbReference type="GO" id="GO:0046872">
    <property type="term" value="F:metal ion binding"/>
    <property type="evidence" value="ECO:0007669"/>
    <property type="project" value="UniProtKB-KW"/>
</dbReference>
<keyword evidence="4" id="KW-1133">Transmembrane helix</keyword>
<keyword evidence="2" id="KW-0847">Vitamin C</keyword>
<dbReference type="PANTHER" id="PTHR47991">
    <property type="entry name" value="OXOGLUTARATE/IRON-DEPENDENT DIOXYGENASE"/>
    <property type="match status" value="1"/>
</dbReference>
<dbReference type="Gene3D" id="2.60.120.330">
    <property type="entry name" value="B-lactam Antibiotic, Isopenicillin N Synthase, Chain"/>
    <property type="match status" value="2"/>
</dbReference>
<dbReference type="InterPro" id="IPR050295">
    <property type="entry name" value="Plant_2OG-oxidoreductases"/>
</dbReference>
<comment type="caution">
    <text evidence="6">The sequence shown here is derived from an EMBL/GenBank/DDBJ whole genome shotgun (WGS) entry which is preliminary data.</text>
</comment>
<accession>A0A6A6NIC4</accession>
<dbReference type="GO" id="GO:0031418">
    <property type="term" value="F:L-ascorbic acid binding"/>
    <property type="evidence" value="ECO:0007669"/>
    <property type="project" value="UniProtKB-KW"/>
</dbReference>
<keyword evidence="4" id="KW-0812">Transmembrane</keyword>
<organism evidence="6 7">
    <name type="scientific">Hevea brasiliensis</name>
    <name type="common">Para rubber tree</name>
    <name type="synonym">Siphonia brasiliensis</name>
    <dbReference type="NCBI Taxonomy" id="3981"/>
    <lineage>
        <taxon>Eukaryota</taxon>
        <taxon>Viridiplantae</taxon>
        <taxon>Streptophyta</taxon>
        <taxon>Embryophyta</taxon>
        <taxon>Tracheophyta</taxon>
        <taxon>Spermatophyta</taxon>
        <taxon>Magnoliopsida</taxon>
        <taxon>eudicotyledons</taxon>
        <taxon>Gunneridae</taxon>
        <taxon>Pentapetalae</taxon>
        <taxon>rosids</taxon>
        <taxon>fabids</taxon>
        <taxon>Malpighiales</taxon>
        <taxon>Euphorbiaceae</taxon>
        <taxon>Crotonoideae</taxon>
        <taxon>Micrandreae</taxon>
        <taxon>Hevea</taxon>
    </lineage>
</organism>
<dbReference type="InterPro" id="IPR027443">
    <property type="entry name" value="IPNS-like_sf"/>
</dbReference>
<dbReference type="Pfam" id="PF14226">
    <property type="entry name" value="DIOX_N"/>
    <property type="match status" value="2"/>
</dbReference>
<proteinExistence type="predicted"/>
<evidence type="ECO:0000256" key="2">
    <source>
        <dbReference type="ARBA" id="ARBA00022896"/>
    </source>
</evidence>
<evidence type="ECO:0000256" key="4">
    <source>
        <dbReference type="SAM" id="Phobius"/>
    </source>
</evidence>
<evidence type="ECO:0000313" key="6">
    <source>
        <dbReference type="EMBL" id="KAF2324957.1"/>
    </source>
</evidence>
<keyword evidence="7" id="KW-1185">Reference proteome</keyword>